<keyword evidence="1" id="KW-1133">Transmembrane helix</keyword>
<name>A0A3N2RRT1_9ENTR</name>
<dbReference type="OrthoDB" id="7069156at2"/>
<proteinExistence type="predicted"/>
<evidence type="ECO:0008006" key="4">
    <source>
        <dbReference type="Google" id="ProtNLM"/>
    </source>
</evidence>
<feature type="transmembrane region" description="Helical" evidence="1">
    <location>
        <begin position="341"/>
        <end position="361"/>
    </location>
</feature>
<feature type="transmembrane region" description="Helical" evidence="1">
    <location>
        <begin position="70"/>
        <end position="98"/>
    </location>
</feature>
<dbReference type="EMBL" id="RHFN01000034">
    <property type="protein sequence ID" value="ROU10136.1"/>
    <property type="molecule type" value="Genomic_DNA"/>
</dbReference>
<feature type="transmembrane region" description="Helical" evidence="1">
    <location>
        <begin position="110"/>
        <end position="132"/>
    </location>
</feature>
<feature type="transmembrane region" description="Helical" evidence="1">
    <location>
        <begin position="177"/>
        <end position="193"/>
    </location>
</feature>
<keyword evidence="1" id="KW-0472">Membrane</keyword>
<gene>
    <name evidence="2" type="ORF">EB837_22785</name>
</gene>
<evidence type="ECO:0000313" key="2">
    <source>
        <dbReference type="EMBL" id="ROU10136.1"/>
    </source>
</evidence>
<organism evidence="2 3">
    <name type="scientific">Kluyvera ascorbata</name>
    <dbReference type="NCBI Taxonomy" id="51288"/>
    <lineage>
        <taxon>Bacteria</taxon>
        <taxon>Pseudomonadati</taxon>
        <taxon>Pseudomonadota</taxon>
        <taxon>Gammaproteobacteria</taxon>
        <taxon>Enterobacterales</taxon>
        <taxon>Enterobacteriaceae</taxon>
        <taxon>Kluyvera</taxon>
    </lineage>
</organism>
<feature type="transmembrane region" description="Helical" evidence="1">
    <location>
        <begin position="48"/>
        <end position="64"/>
    </location>
</feature>
<protein>
    <recommendedName>
        <fullName evidence="4">Wzy</fullName>
    </recommendedName>
</protein>
<feature type="transmembrane region" description="Helical" evidence="1">
    <location>
        <begin position="152"/>
        <end position="170"/>
    </location>
</feature>
<reference evidence="2 3" key="1">
    <citation type="submission" date="2018-10" db="EMBL/GenBank/DDBJ databases">
        <title>Horizontal transference of carbapenem resistance between Klebsiella pneumoniae and Kluyvera ascorbata during abdominal infection: a case report.</title>
        <authorList>
            <person name="Raro O.H.F."/>
            <person name="Lima-Morales D."/>
            <person name="Barth A.L."/>
            <person name="Paim T.G.S."/>
            <person name="Mott M.P."/>
            <person name="Riche C.V.W."/>
            <person name="Teixeira U.F."/>
            <person name="Waechter F."/>
            <person name="Dias C.A.G."/>
        </authorList>
    </citation>
    <scope>NUCLEOTIDE SEQUENCE [LARGE SCALE GENOMIC DNA]</scope>
    <source>
        <strain evidence="2 3">OT2</strain>
    </source>
</reference>
<feature type="transmembrane region" description="Helical" evidence="1">
    <location>
        <begin position="228"/>
        <end position="249"/>
    </location>
</feature>
<dbReference type="Proteomes" id="UP000268051">
    <property type="component" value="Unassembled WGS sequence"/>
</dbReference>
<sequence length="384" mass="45228">MKNSKVYSVYIVVFVFFYILSIFITHISNSQYVVTIKDYKDYIDNSKIVLYISSFILLGLFYKVNKYTFLDLFICVVFLISYYYSRITIAVFIFFLFVKYANFSLVVKTFLFAVSAGIIFVFVTHAFDLYHYSNFEMYRADGTYRMPLGYKYPTYFPNISLFLYLGWVFLRKNKITFLEITIIGIANYVVYVLTDTRAIYYLVNLLIFCVVFLKYFRVNYNTAVIGWIFKFSTIYLFLILAVISIWLNIKYDSNIPWMNKLNQVLSGRLYYGHKGYIDYGISLLGQQIDYVSVLDQYDGNNLFVIDSGYLKVLLDYGIILFALITFGFIQVGRRIVSQNETYFGLVMIIALIDISINPHMIQLDFNPFFFALGYYGLYKDNLFK</sequence>
<dbReference type="RefSeq" id="WP_123652596.1">
    <property type="nucleotide sequence ID" value="NZ_RHFN01000034.1"/>
</dbReference>
<comment type="caution">
    <text evidence="2">The sequence shown here is derived from an EMBL/GenBank/DDBJ whole genome shotgun (WGS) entry which is preliminary data.</text>
</comment>
<evidence type="ECO:0000256" key="1">
    <source>
        <dbReference type="SAM" id="Phobius"/>
    </source>
</evidence>
<evidence type="ECO:0000313" key="3">
    <source>
        <dbReference type="Proteomes" id="UP000268051"/>
    </source>
</evidence>
<feature type="transmembrane region" description="Helical" evidence="1">
    <location>
        <begin position="308"/>
        <end position="329"/>
    </location>
</feature>
<dbReference type="AlphaFoldDB" id="A0A3N2RRT1"/>
<feature type="transmembrane region" description="Helical" evidence="1">
    <location>
        <begin position="199"/>
        <end position="216"/>
    </location>
</feature>
<keyword evidence="1" id="KW-0812">Transmembrane</keyword>
<accession>A0A3N2RRT1</accession>
<feature type="transmembrane region" description="Helical" evidence="1">
    <location>
        <begin position="6"/>
        <end position="27"/>
    </location>
</feature>